<feature type="compositionally biased region" description="Basic and acidic residues" evidence="4">
    <location>
        <begin position="849"/>
        <end position="944"/>
    </location>
</feature>
<keyword evidence="1 2" id="KW-0103">Bromodomain</keyword>
<evidence type="ECO:0000256" key="1">
    <source>
        <dbReference type="ARBA" id="ARBA00023117"/>
    </source>
</evidence>
<feature type="compositionally biased region" description="Basic and acidic residues" evidence="4">
    <location>
        <begin position="764"/>
        <end position="773"/>
    </location>
</feature>
<feature type="compositionally biased region" description="Basic and acidic residues" evidence="4">
    <location>
        <begin position="676"/>
        <end position="685"/>
    </location>
</feature>
<dbReference type="Proteomes" id="UP000355283">
    <property type="component" value="Unassembled WGS sequence"/>
</dbReference>
<feature type="compositionally biased region" description="Basic and acidic residues" evidence="4">
    <location>
        <begin position="1"/>
        <end position="11"/>
    </location>
</feature>
<feature type="compositionally biased region" description="Basic and acidic residues" evidence="4">
    <location>
        <begin position="710"/>
        <end position="729"/>
    </location>
</feature>
<feature type="region of interest" description="Disordered" evidence="4">
    <location>
        <begin position="216"/>
        <end position="349"/>
    </location>
</feature>
<dbReference type="PRINTS" id="PR00503">
    <property type="entry name" value="BROMODOMAIN"/>
</dbReference>
<protein>
    <recommendedName>
        <fullName evidence="5">Bromo domain-containing protein</fullName>
    </recommendedName>
</protein>
<feature type="region of interest" description="Disordered" evidence="4">
    <location>
        <begin position="578"/>
        <end position="598"/>
    </location>
</feature>
<feature type="compositionally biased region" description="Basic and acidic residues" evidence="4">
    <location>
        <begin position="66"/>
        <end position="77"/>
    </location>
</feature>
<dbReference type="PANTHER" id="PTHR45926">
    <property type="entry name" value="OSJNBA0053K19.4 PROTEIN"/>
    <property type="match status" value="1"/>
</dbReference>
<dbReference type="OrthoDB" id="21449at2759"/>
<proteinExistence type="predicted"/>
<dbReference type="Gene3D" id="1.20.920.10">
    <property type="entry name" value="Bromodomain-like"/>
    <property type="match status" value="1"/>
</dbReference>
<gene>
    <name evidence="6" type="ORF">NSK_007317</name>
</gene>
<accession>A0A4D9CRD9</accession>
<feature type="compositionally biased region" description="Gly residues" evidence="4">
    <location>
        <begin position="315"/>
        <end position="326"/>
    </location>
</feature>
<dbReference type="EMBL" id="SDOX01000128">
    <property type="protein sequence ID" value="TFJ81356.1"/>
    <property type="molecule type" value="Genomic_DNA"/>
</dbReference>
<keyword evidence="7" id="KW-1185">Reference proteome</keyword>
<dbReference type="InterPro" id="IPR001487">
    <property type="entry name" value="Bromodomain"/>
</dbReference>
<dbReference type="AlphaFoldDB" id="A0A4D9CRD9"/>
<evidence type="ECO:0000313" key="6">
    <source>
        <dbReference type="EMBL" id="TFJ81356.1"/>
    </source>
</evidence>
<feature type="compositionally biased region" description="Pro residues" evidence="4">
    <location>
        <begin position="216"/>
        <end position="229"/>
    </location>
</feature>
<dbReference type="PROSITE" id="PS50014">
    <property type="entry name" value="BROMODOMAIN_2"/>
    <property type="match status" value="1"/>
</dbReference>
<keyword evidence="3" id="KW-0175">Coiled coil</keyword>
<feature type="compositionally biased region" description="Low complexity" evidence="4">
    <location>
        <begin position="46"/>
        <end position="60"/>
    </location>
</feature>
<feature type="domain" description="Bromo" evidence="5">
    <location>
        <begin position="372"/>
        <end position="442"/>
    </location>
</feature>
<feature type="compositionally biased region" description="Gly residues" evidence="4">
    <location>
        <begin position="333"/>
        <end position="349"/>
    </location>
</feature>
<sequence>MEDEDRTHTSLDESGIASGGESVISSVSRPPSTLPPEGTGPAGVPSSTASTASAATKSGTGRAGGRHKEPLDLTDLKEGRVEGAPYLKGELQRDVQGDHIFKGAWAMSYAGFHGPDAVTSEFELKHKSLDPDDTEIFPFGGAYSGWYKLKEQGGRKDMKHEEREVQLAFQRNSAGGYNVEGLGRNQYGQYKIKGLLTEVKTDTALCEIFRIYQPVAAPPPQPRAPPAPPIHSSAAAAAGRRSSNSKSVPFPHTGTDASKSQPPPAQRPGVPTARAGSGSAAPYAPMGDSSHGSGSARGGAGERGGAAKKRASSGSMGGGGVGGVGGLSRKSTGGAGAGGRGVGAMGGNGANRVISEKMARRCWQMLKDLKDRGQQACNWFLRPVTEEEAPGYFQVIENPMDLATVDKKLRHKLHRDLHDFAADVRLVFTNAMRFNPAESSVYLDAQKLMGIFNDMYRKACADLKTNQNDAGFLASSVSSGGGIGKAGAGRKKAEPVGPRAGMAMAPQHASQAFRDPGADANPLATAMVEKYKNEMNIALTQLVKMERENTVLRAKLASAQKRSEELEREVAELCGGAAGGQRAGATSARAAAETEPVTKEERDRLVTYVQAIADSGNEELARNLTELIKQHHPPFGEGGNYSINVYAYDDETVRALLAYCEPLFETEVEGEEGEDREAGSAKEQEQALGAGDEDGPREELFSQENGHVSQQEKRDRPEEVEREGGEKRQRTSSTDMEGAGGEEASAILETGAEGSGEGQDLEGEMEKAEVKMDEMEDEEAAAADEEEAGNDEDTGGASTLQKWLAPGATATQGGEAGGDEDAQDGEGKVGEGGVGGSEAEGNIAGDEGGMEKNDLWDAARQMKEEELKREKERATEEVERQQALLREEEKRKAELVEEEGRLRKERQENEEAEKRRVEEEAAKKAREIREAREKARLDRQREEG</sequence>
<feature type="compositionally biased region" description="Acidic residues" evidence="4">
    <location>
        <begin position="774"/>
        <end position="794"/>
    </location>
</feature>
<feature type="coiled-coil region" evidence="3">
    <location>
        <begin position="528"/>
        <end position="576"/>
    </location>
</feature>
<evidence type="ECO:0000256" key="3">
    <source>
        <dbReference type="SAM" id="Coils"/>
    </source>
</evidence>
<dbReference type="SMART" id="SM00297">
    <property type="entry name" value="BROMO"/>
    <property type="match status" value="1"/>
</dbReference>
<name>A0A4D9CRD9_9STRA</name>
<feature type="region of interest" description="Disordered" evidence="4">
    <location>
        <begin position="1"/>
        <end position="77"/>
    </location>
</feature>
<feature type="compositionally biased region" description="Low complexity" evidence="4">
    <location>
        <begin position="230"/>
        <end position="247"/>
    </location>
</feature>
<dbReference type="CDD" id="cd04369">
    <property type="entry name" value="Bromodomain"/>
    <property type="match status" value="1"/>
</dbReference>
<evidence type="ECO:0000256" key="4">
    <source>
        <dbReference type="SAM" id="MobiDB-lite"/>
    </source>
</evidence>
<evidence type="ECO:0000313" key="7">
    <source>
        <dbReference type="Proteomes" id="UP000355283"/>
    </source>
</evidence>
<dbReference type="InterPro" id="IPR036427">
    <property type="entry name" value="Bromodomain-like_sf"/>
</dbReference>
<evidence type="ECO:0000259" key="5">
    <source>
        <dbReference type="PROSITE" id="PS50014"/>
    </source>
</evidence>
<organism evidence="6 7">
    <name type="scientific">Nannochloropsis salina CCMP1776</name>
    <dbReference type="NCBI Taxonomy" id="1027361"/>
    <lineage>
        <taxon>Eukaryota</taxon>
        <taxon>Sar</taxon>
        <taxon>Stramenopiles</taxon>
        <taxon>Ochrophyta</taxon>
        <taxon>Eustigmatophyceae</taxon>
        <taxon>Eustigmatales</taxon>
        <taxon>Monodopsidaceae</taxon>
        <taxon>Microchloropsis</taxon>
        <taxon>Microchloropsis salina</taxon>
    </lineage>
</organism>
<feature type="compositionally biased region" description="Gly residues" evidence="4">
    <location>
        <begin position="295"/>
        <end position="304"/>
    </location>
</feature>
<reference evidence="6 7" key="1">
    <citation type="submission" date="2019-01" db="EMBL/GenBank/DDBJ databases">
        <title>Nuclear Genome Assembly of the Microalgal Biofuel strain Nannochloropsis salina CCMP1776.</title>
        <authorList>
            <person name="Hovde B."/>
        </authorList>
    </citation>
    <scope>NUCLEOTIDE SEQUENCE [LARGE SCALE GENOMIC DNA]</scope>
    <source>
        <strain evidence="6 7">CCMP1776</strain>
    </source>
</reference>
<dbReference type="Pfam" id="PF00439">
    <property type="entry name" value="Bromodomain"/>
    <property type="match status" value="1"/>
</dbReference>
<dbReference type="SUPFAM" id="SSF47370">
    <property type="entry name" value="Bromodomain"/>
    <property type="match status" value="1"/>
</dbReference>
<evidence type="ECO:0000256" key="2">
    <source>
        <dbReference type="PROSITE-ProRule" id="PRU00035"/>
    </source>
</evidence>
<comment type="caution">
    <text evidence="6">The sequence shown here is derived from an EMBL/GenBank/DDBJ whole genome shotgun (WGS) entry which is preliminary data.</text>
</comment>
<feature type="region of interest" description="Disordered" evidence="4">
    <location>
        <begin position="668"/>
        <end position="944"/>
    </location>
</feature>